<gene>
    <name evidence="5" type="ORF">BL253_18550</name>
</gene>
<dbReference type="InterPro" id="IPR050204">
    <property type="entry name" value="AraC_XylS_family_regulators"/>
</dbReference>
<evidence type="ECO:0000256" key="3">
    <source>
        <dbReference type="ARBA" id="ARBA00023163"/>
    </source>
</evidence>
<dbReference type="InterPro" id="IPR009057">
    <property type="entry name" value="Homeodomain-like_sf"/>
</dbReference>
<sequence length="104" mass="11147">MTSDSGRRLRVFDILLVQLLRAWLAGDPEGTRSSALGALRDPLVGAAVTALHRDPARAWTTEALAREVAVSRATLTRRFRAVTGRHARGLPDPVAARPRGPASA</sequence>
<evidence type="ECO:0000313" key="5">
    <source>
        <dbReference type="EMBL" id="ONH28837.1"/>
    </source>
</evidence>
<proteinExistence type="predicted"/>
<accession>A0A1V2I8V0</accession>
<dbReference type="GO" id="GO:0003677">
    <property type="term" value="F:DNA binding"/>
    <property type="evidence" value="ECO:0007669"/>
    <property type="project" value="UniProtKB-KW"/>
</dbReference>
<evidence type="ECO:0000256" key="1">
    <source>
        <dbReference type="ARBA" id="ARBA00023015"/>
    </source>
</evidence>
<protein>
    <recommendedName>
        <fullName evidence="7">HTH araC/xylS-type domain-containing protein</fullName>
    </recommendedName>
</protein>
<dbReference type="Gene3D" id="1.10.10.60">
    <property type="entry name" value="Homeodomain-like"/>
    <property type="match status" value="1"/>
</dbReference>
<evidence type="ECO:0000313" key="6">
    <source>
        <dbReference type="Proteomes" id="UP000188929"/>
    </source>
</evidence>
<dbReference type="PANTHER" id="PTHR46796:SF13">
    <property type="entry name" value="HTH-TYPE TRANSCRIPTIONAL ACTIVATOR RHAS"/>
    <property type="match status" value="1"/>
</dbReference>
<dbReference type="STRING" id="1834516.BL253_18550"/>
<keyword evidence="2" id="KW-0238">DNA-binding</keyword>
<dbReference type="AlphaFoldDB" id="A0A1V2I8V0"/>
<keyword evidence="3" id="KW-0804">Transcription</keyword>
<comment type="caution">
    <text evidence="5">The sequence shown here is derived from an EMBL/GenBank/DDBJ whole genome shotgun (WGS) entry which is preliminary data.</text>
</comment>
<organism evidence="5 6">
    <name type="scientific">Pseudofrankia asymbiotica</name>
    <dbReference type="NCBI Taxonomy" id="1834516"/>
    <lineage>
        <taxon>Bacteria</taxon>
        <taxon>Bacillati</taxon>
        <taxon>Actinomycetota</taxon>
        <taxon>Actinomycetes</taxon>
        <taxon>Frankiales</taxon>
        <taxon>Frankiaceae</taxon>
        <taxon>Pseudofrankia</taxon>
    </lineage>
</organism>
<keyword evidence="6" id="KW-1185">Reference proteome</keyword>
<evidence type="ECO:0008006" key="7">
    <source>
        <dbReference type="Google" id="ProtNLM"/>
    </source>
</evidence>
<feature type="region of interest" description="Disordered" evidence="4">
    <location>
        <begin position="84"/>
        <end position="104"/>
    </location>
</feature>
<dbReference type="PANTHER" id="PTHR46796">
    <property type="entry name" value="HTH-TYPE TRANSCRIPTIONAL ACTIVATOR RHAS-RELATED"/>
    <property type="match status" value="1"/>
</dbReference>
<evidence type="ECO:0000256" key="2">
    <source>
        <dbReference type="ARBA" id="ARBA00023125"/>
    </source>
</evidence>
<keyword evidence="1" id="KW-0805">Transcription regulation</keyword>
<dbReference type="SUPFAM" id="SSF46689">
    <property type="entry name" value="Homeodomain-like"/>
    <property type="match status" value="1"/>
</dbReference>
<evidence type="ECO:0000256" key="4">
    <source>
        <dbReference type="SAM" id="MobiDB-lite"/>
    </source>
</evidence>
<dbReference type="Proteomes" id="UP000188929">
    <property type="component" value="Unassembled WGS sequence"/>
</dbReference>
<dbReference type="GO" id="GO:0080090">
    <property type="term" value="P:regulation of primary metabolic process"/>
    <property type="evidence" value="ECO:0007669"/>
    <property type="project" value="UniProtKB-ARBA"/>
</dbReference>
<name>A0A1V2I8V0_9ACTN</name>
<dbReference type="EMBL" id="MOMC01000037">
    <property type="protein sequence ID" value="ONH28837.1"/>
    <property type="molecule type" value="Genomic_DNA"/>
</dbReference>
<reference evidence="6" key="1">
    <citation type="submission" date="2016-10" db="EMBL/GenBank/DDBJ databases">
        <title>Frankia sp. NRRL B-16386 Genome sequencing.</title>
        <authorList>
            <person name="Ghodhbane-Gtari F."/>
            <person name="Swanson E."/>
            <person name="Gueddou A."/>
            <person name="Hezbri K."/>
            <person name="Ktari K."/>
            <person name="Nouioui I."/>
            <person name="Morris K."/>
            <person name="Simpson S."/>
            <person name="Abebe-Akele F."/>
            <person name="Thomas K."/>
            <person name="Gtari M."/>
            <person name="Tisa L.S."/>
        </authorList>
    </citation>
    <scope>NUCLEOTIDE SEQUENCE [LARGE SCALE GENOMIC DNA]</scope>
    <source>
        <strain evidence="6">NRRL B-16386</strain>
    </source>
</reference>